<evidence type="ECO:0000256" key="1">
    <source>
        <dbReference type="SAM" id="MobiDB-lite"/>
    </source>
</evidence>
<feature type="region of interest" description="Disordered" evidence="1">
    <location>
        <begin position="71"/>
        <end position="130"/>
    </location>
</feature>
<sequence>MAEELSPADYANHRNLCELMLAQIPPEAAFFSSDEAHFHLSGIFFYLRHRIHSNVLPIRSDVELTLFPTSPSVTPSSTITQSSSMHSPPLATPLSDMPSPLPSTNEVKGEADQEAAEENQAAGSREEARQLEGTEKCRNVVFLSSNPAYIAAEDCGLQTKSEVIVSLMEVVLQQCHEAGLRVIATVGANNIKAIRSIGSSISHPFVTFNNQTIFTIFDPPHLLKATRNIFMIHDFILPVQAATLRMTVVSVEYHLTN</sequence>
<dbReference type="Proteomes" id="UP000792457">
    <property type="component" value="Unassembled WGS sequence"/>
</dbReference>
<proteinExistence type="predicted"/>
<name>A0A8K0KQ70_LADFU</name>
<accession>A0A8K0KQ70</accession>
<organism evidence="2 3">
    <name type="scientific">Ladona fulva</name>
    <name type="common">Scarce chaser dragonfly</name>
    <name type="synonym">Libellula fulva</name>
    <dbReference type="NCBI Taxonomy" id="123851"/>
    <lineage>
        <taxon>Eukaryota</taxon>
        <taxon>Metazoa</taxon>
        <taxon>Ecdysozoa</taxon>
        <taxon>Arthropoda</taxon>
        <taxon>Hexapoda</taxon>
        <taxon>Insecta</taxon>
        <taxon>Pterygota</taxon>
        <taxon>Palaeoptera</taxon>
        <taxon>Odonata</taxon>
        <taxon>Epiprocta</taxon>
        <taxon>Anisoptera</taxon>
        <taxon>Libelluloidea</taxon>
        <taxon>Libellulidae</taxon>
        <taxon>Ladona</taxon>
    </lineage>
</organism>
<gene>
    <name evidence="2" type="ORF">J437_LFUL018126</name>
</gene>
<protein>
    <submittedName>
        <fullName evidence="2">Uncharacterized protein</fullName>
    </submittedName>
</protein>
<evidence type="ECO:0000313" key="2">
    <source>
        <dbReference type="EMBL" id="KAG8238358.1"/>
    </source>
</evidence>
<dbReference type="AlphaFoldDB" id="A0A8K0KQ70"/>
<reference evidence="2" key="2">
    <citation type="submission" date="2017-10" db="EMBL/GenBank/DDBJ databases">
        <title>Ladona fulva Genome sequencing and assembly.</title>
        <authorList>
            <person name="Murali S."/>
            <person name="Richards S."/>
            <person name="Bandaranaike D."/>
            <person name="Bellair M."/>
            <person name="Blankenburg K."/>
            <person name="Chao H."/>
            <person name="Dinh H."/>
            <person name="Doddapaneni H."/>
            <person name="Dugan-Rocha S."/>
            <person name="Elkadiri S."/>
            <person name="Gnanaolivu R."/>
            <person name="Hernandez B."/>
            <person name="Skinner E."/>
            <person name="Javaid M."/>
            <person name="Lee S."/>
            <person name="Li M."/>
            <person name="Ming W."/>
            <person name="Munidasa M."/>
            <person name="Muniz J."/>
            <person name="Nguyen L."/>
            <person name="Hughes D."/>
            <person name="Osuji N."/>
            <person name="Pu L.-L."/>
            <person name="Puazo M."/>
            <person name="Qu C."/>
            <person name="Quiroz J."/>
            <person name="Raj R."/>
            <person name="Weissenberger G."/>
            <person name="Xin Y."/>
            <person name="Zou X."/>
            <person name="Han Y."/>
            <person name="Worley K."/>
            <person name="Muzny D."/>
            <person name="Gibbs R."/>
        </authorList>
    </citation>
    <scope>NUCLEOTIDE SEQUENCE</scope>
    <source>
        <strain evidence="2">Sampled in the wild</strain>
    </source>
</reference>
<reference evidence="2" key="1">
    <citation type="submission" date="2013-04" db="EMBL/GenBank/DDBJ databases">
        <authorList>
            <person name="Qu J."/>
            <person name="Murali S.C."/>
            <person name="Bandaranaike D."/>
            <person name="Bellair M."/>
            <person name="Blankenburg K."/>
            <person name="Chao H."/>
            <person name="Dinh H."/>
            <person name="Doddapaneni H."/>
            <person name="Downs B."/>
            <person name="Dugan-Rocha S."/>
            <person name="Elkadiri S."/>
            <person name="Gnanaolivu R.D."/>
            <person name="Hernandez B."/>
            <person name="Javaid M."/>
            <person name="Jayaseelan J.C."/>
            <person name="Lee S."/>
            <person name="Li M."/>
            <person name="Ming W."/>
            <person name="Munidasa M."/>
            <person name="Muniz J."/>
            <person name="Nguyen L."/>
            <person name="Ongeri F."/>
            <person name="Osuji N."/>
            <person name="Pu L.-L."/>
            <person name="Puazo M."/>
            <person name="Qu C."/>
            <person name="Quiroz J."/>
            <person name="Raj R."/>
            <person name="Weissenberger G."/>
            <person name="Xin Y."/>
            <person name="Zou X."/>
            <person name="Han Y."/>
            <person name="Richards S."/>
            <person name="Worley K."/>
            <person name="Muzny D."/>
            <person name="Gibbs R."/>
        </authorList>
    </citation>
    <scope>NUCLEOTIDE SEQUENCE</scope>
    <source>
        <strain evidence="2">Sampled in the wild</strain>
    </source>
</reference>
<feature type="compositionally biased region" description="Low complexity" evidence="1">
    <location>
        <begin position="71"/>
        <end position="88"/>
    </location>
</feature>
<evidence type="ECO:0000313" key="3">
    <source>
        <dbReference type="Proteomes" id="UP000792457"/>
    </source>
</evidence>
<keyword evidence="3" id="KW-1185">Reference proteome</keyword>
<dbReference type="EMBL" id="KZ309340">
    <property type="protein sequence ID" value="KAG8238358.1"/>
    <property type="molecule type" value="Genomic_DNA"/>
</dbReference>
<comment type="caution">
    <text evidence="2">The sequence shown here is derived from an EMBL/GenBank/DDBJ whole genome shotgun (WGS) entry which is preliminary data.</text>
</comment>